<keyword evidence="2" id="KW-1185">Reference proteome</keyword>
<protein>
    <submittedName>
        <fullName evidence="1">Uncharacterized protein</fullName>
    </submittedName>
</protein>
<dbReference type="EMBL" id="KI964542">
    <property type="protein sequence ID" value="EUC38536.1"/>
    <property type="molecule type" value="Genomic_DNA"/>
</dbReference>
<dbReference type="GeneID" id="19151474"/>
<dbReference type="AlphaFoldDB" id="W6Z4B7"/>
<dbReference type="RefSeq" id="XP_007707260.1">
    <property type="nucleotide sequence ID" value="XM_007709070.1"/>
</dbReference>
<dbReference type="Proteomes" id="UP000053841">
    <property type="component" value="Unassembled WGS sequence"/>
</dbReference>
<sequence>MPDFRSLHGDREKQSGTTLVRTDTTTAMISPSSPSLPLRLELCASMATRIA</sequence>
<name>W6Z4B7_COCC2</name>
<accession>W6Z4B7</accession>
<proteinExistence type="predicted"/>
<gene>
    <name evidence="1" type="ORF">COCCADRAFT_82989</name>
</gene>
<reference evidence="1 2" key="1">
    <citation type="journal article" date="2013" name="PLoS Genet.">
        <title>Comparative genome structure, secondary metabolite, and effector coding capacity across Cochliobolus pathogens.</title>
        <authorList>
            <person name="Condon B.J."/>
            <person name="Leng Y."/>
            <person name="Wu D."/>
            <person name="Bushley K.E."/>
            <person name="Ohm R.A."/>
            <person name="Otillar R."/>
            <person name="Martin J."/>
            <person name="Schackwitz W."/>
            <person name="Grimwood J."/>
            <person name="MohdZainudin N."/>
            <person name="Xue C."/>
            <person name="Wang R."/>
            <person name="Manning V.A."/>
            <person name="Dhillon B."/>
            <person name="Tu Z.J."/>
            <person name="Steffenson B.J."/>
            <person name="Salamov A."/>
            <person name="Sun H."/>
            <person name="Lowry S."/>
            <person name="LaButti K."/>
            <person name="Han J."/>
            <person name="Copeland A."/>
            <person name="Lindquist E."/>
            <person name="Barry K."/>
            <person name="Schmutz J."/>
            <person name="Baker S.E."/>
            <person name="Ciuffetti L.M."/>
            <person name="Grigoriev I.V."/>
            <person name="Zhong S."/>
            <person name="Turgeon B.G."/>
        </authorList>
    </citation>
    <scope>NUCLEOTIDE SEQUENCE [LARGE SCALE GENOMIC DNA]</scope>
    <source>
        <strain evidence="1 2">26-R-13</strain>
    </source>
</reference>
<dbReference type="HOGENOM" id="CLU_3106010_0_0_1"/>
<evidence type="ECO:0000313" key="1">
    <source>
        <dbReference type="EMBL" id="EUC38536.1"/>
    </source>
</evidence>
<evidence type="ECO:0000313" key="2">
    <source>
        <dbReference type="Proteomes" id="UP000053841"/>
    </source>
</evidence>
<dbReference type="KEGG" id="bze:COCCADRAFT_82989"/>
<organism evidence="1 2">
    <name type="scientific">Cochliobolus carbonum (strain 26-R-13)</name>
    <name type="common">Maize leaf spot fungus</name>
    <name type="synonym">Bipolaris zeicola</name>
    <dbReference type="NCBI Taxonomy" id="930089"/>
    <lineage>
        <taxon>Eukaryota</taxon>
        <taxon>Fungi</taxon>
        <taxon>Dikarya</taxon>
        <taxon>Ascomycota</taxon>
        <taxon>Pezizomycotina</taxon>
        <taxon>Dothideomycetes</taxon>
        <taxon>Pleosporomycetidae</taxon>
        <taxon>Pleosporales</taxon>
        <taxon>Pleosporineae</taxon>
        <taxon>Pleosporaceae</taxon>
        <taxon>Bipolaris</taxon>
    </lineage>
</organism>